<evidence type="ECO:0000313" key="17">
    <source>
        <dbReference type="EMBL" id="RLQ88384.1"/>
    </source>
</evidence>
<organism evidence="17 18">
    <name type="scientific">Notoacmeibacter ruber</name>
    <dbReference type="NCBI Taxonomy" id="2670375"/>
    <lineage>
        <taxon>Bacteria</taxon>
        <taxon>Pseudomonadati</taxon>
        <taxon>Pseudomonadota</taxon>
        <taxon>Alphaproteobacteria</taxon>
        <taxon>Hyphomicrobiales</taxon>
        <taxon>Notoacmeibacteraceae</taxon>
        <taxon>Notoacmeibacter</taxon>
    </lineage>
</organism>
<evidence type="ECO:0000256" key="8">
    <source>
        <dbReference type="ARBA" id="ARBA00022723"/>
    </source>
</evidence>
<dbReference type="GO" id="GO:0004129">
    <property type="term" value="F:cytochrome-c oxidase activity"/>
    <property type="evidence" value="ECO:0007669"/>
    <property type="project" value="InterPro"/>
</dbReference>
<comment type="subcellular location">
    <subcellularLocation>
        <location evidence="1">Cell membrane</location>
        <topology evidence="1">Multi-pass membrane protein</topology>
    </subcellularLocation>
</comment>
<feature type="transmembrane region" description="Helical" evidence="15">
    <location>
        <begin position="112"/>
        <end position="134"/>
    </location>
</feature>
<evidence type="ECO:0000256" key="15">
    <source>
        <dbReference type="SAM" id="Phobius"/>
    </source>
</evidence>
<dbReference type="GO" id="GO:0009486">
    <property type="term" value="F:cytochrome bo3 ubiquinol oxidase activity"/>
    <property type="evidence" value="ECO:0007669"/>
    <property type="project" value="TreeGrafter"/>
</dbReference>
<dbReference type="RefSeq" id="WP_121645352.1">
    <property type="nucleotide sequence ID" value="NZ_RCWN01000001.1"/>
</dbReference>
<evidence type="ECO:0000256" key="9">
    <source>
        <dbReference type="ARBA" id="ARBA00022982"/>
    </source>
</evidence>
<dbReference type="PROSITE" id="PS50855">
    <property type="entry name" value="COX1"/>
    <property type="match status" value="1"/>
</dbReference>
<dbReference type="InterPro" id="IPR036927">
    <property type="entry name" value="Cyt_c_oxase-like_su1_sf"/>
</dbReference>
<dbReference type="InterPro" id="IPR000883">
    <property type="entry name" value="Cyt_C_Oxase_1"/>
</dbReference>
<dbReference type="GO" id="GO:0022904">
    <property type="term" value="P:respiratory electron transport chain"/>
    <property type="evidence" value="ECO:0007669"/>
    <property type="project" value="TreeGrafter"/>
</dbReference>
<dbReference type="SUPFAM" id="SSF81442">
    <property type="entry name" value="Cytochrome c oxidase subunit I-like"/>
    <property type="match status" value="1"/>
</dbReference>
<dbReference type="GO" id="GO:0015990">
    <property type="term" value="P:electron transport coupled proton transport"/>
    <property type="evidence" value="ECO:0007669"/>
    <property type="project" value="TreeGrafter"/>
</dbReference>
<evidence type="ECO:0000256" key="1">
    <source>
        <dbReference type="ARBA" id="ARBA00004651"/>
    </source>
</evidence>
<reference evidence="17 18" key="1">
    <citation type="submission" date="2018-10" db="EMBL/GenBank/DDBJ databases">
        <title>Notoacmeibacter sp. M2BS9Y-3-1, whole genome shotgun sequence.</title>
        <authorList>
            <person name="Tuo L."/>
        </authorList>
    </citation>
    <scope>NUCLEOTIDE SEQUENCE [LARGE SCALE GENOMIC DNA]</scope>
    <source>
        <strain evidence="17 18">M2BS9Y-3-1</strain>
    </source>
</reference>
<feature type="domain" description="Cytochrome oxidase subunit I profile" evidence="16">
    <location>
        <begin position="41"/>
        <end position="562"/>
    </location>
</feature>
<evidence type="ECO:0000256" key="14">
    <source>
        <dbReference type="RuleBase" id="RU000370"/>
    </source>
</evidence>
<keyword evidence="4" id="KW-1003">Cell membrane</keyword>
<evidence type="ECO:0000256" key="4">
    <source>
        <dbReference type="ARBA" id="ARBA00022475"/>
    </source>
</evidence>
<dbReference type="Gene3D" id="1.20.210.10">
    <property type="entry name" value="Cytochrome c oxidase-like, subunit I domain"/>
    <property type="match status" value="1"/>
</dbReference>
<evidence type="ECO:0000256" key="10">
    <source>
        <dbReference type="ARBA" id="ARBA00022989"/>
    </source>
</evidence>
<dbReference type="GO" id="GO:0020037">
    <property type="term" value="F:heme binding"/>
    <property type="evidence" value="ECO:0007669"/>
    <property type="project" value="InterPro"/>
</dbReference>
<dbReference type="InterPro" id="IPR023616">
    <property type="entry name" value="Cyt_c_oxase-like_su1_dom"/>
</dbReference>
<dbReference type="PROSITE" id="PS00077">
    <property type="entry name" value="COX1_CUB"/>
    <property type="match status" value="1"/>
</dbReference>
<dbReference type="PRINTS" id="PR01165">
    <property type="entry name" value="CYCOXIDASEI"/>
</dbReference>
<keyword evidence="3 14" id="KW-0813">Transport</keyword>
<evidence type="ECO:0000256" key="13">
    <source>
        <dbReference type="ARBA" id="ARBA00023136"/>
    </source>
</evidence>
<evidence type="ECO:0000259" key="16">
    <source>
        <dbReference type="PROSITE" id="PS50855"/>
    </source>
</evidence>
<feature type="transmembrane region" description="Helical" evidence="15">
    <location>
        <begin position="455"/>
        <end position="476"/>
    </location>
</feature>
<feature type="transmembrane region" description="Helical" evidence="15">
    <location>
        <begin position="281"/>
        <end position="301"/>
    </location>
</feature>
<dbReference type="EMBL" id="RCWN01000001">
    <property type="protein sequence ID" value="RLQ88384.1"/>
    <property type="molecule type" value="Genomic_DNA"/>
</dbReference>
<comment type="similarity">
    <text evidence="2 14">Belongs to the heme-copper respiratory oxidase family.</text>
</comment>
<keyword evidence="13 15" id="KW-0472">Membrane</keyword>
<keyword evidence="11" id="KW-0408">Iron</keyword>
<dbReference type="PANTHER" id="PTHR10422">
    <property type="entry name" value="CYTOCHROME C OXIDASE SUBUNIT 1"/>
    <property type="match status" value="1"/>
</dbReference>
<evidence type="ECO:0000256" key="12">
    <source>
        <dbReference type="ARBA" id="ARBA00023008"/>
    </source>
</evidence>
<evidence type="ECO:0000256" key="7">
    <source>
        <dbReference type="ARBA" id="ARBA00022692"/>
    </source>
</evidence>
<dbReference type="Pfam" id="PF00115">
    <property type="entry name" value="COX1"/>
    <property type="match status" value="1"/>
</dbReference>
<keyword evidence="6 14" id="KW-0679">Respiratory chain</keyword>
<evidence type="ECO:0000313" key="18">
    <source>
        <dbReference type="Proteomes" id="UP000281094"/>
    </source>
</evidence>
<feature type="transmembrane region" description="Helical" evidence="15">
    <location>
        <begin position="349"/>
        <end position="371"/>
    </location>
</feature>
<feature type="transmembrane region" description="Helical" evidence="15">
    <location>
        <begin position="313"/>
        <end position="337"/>
    </location>
</feature>
<feature type="transmembrane region" description="Helical" evidence="15">
    <location>
        <begin position="496"/>
        <end position="521"/>
    </location>
</feature>
<keyword evidence="18" id="KW-1185">Reference proteome</keyword>
<keyword evidence="12" id="KW-0186">Copper</keyword>
<feature type="transmembrane region" description="Helical" evidence="15">
    <location>
        <begin position="383"/>
        <end position="406"/>
    </location>
</feature>
<feature type="transmembrane region" description="Helical" evidence="15">
    <location>
        <begin position="146"/>
        <end position="169"/>
    </location>
</feature>
<evidence type="ECO:0000256" key="6">
    <source>
        <dbReference type="ARBA" id="ARBA00022660"/>
    </source>
</evidence>
<feature type="transmembrane region" description="Helical" evidence="15">
    <location>
        <begin position="12"/>
        <end position="41"/>
    </location>
</feature>
<feature type="transmembrane region" description="Helical" evidence="15">
    <location>
        <begin position="192"/>
        <end position="216"/>
    </location>
</feature>
<dbReference type="AlphaFoldDB" id="A0A3L7JD47"/>
<keyword evidence="10 15" id="KW-1133">Transmembrane helix</keyword>
<keyword evidence="7 14" id="KW-0812">Transmembrane</keyword>
<dbReference type="CDD" id="cd01662">
    <property type="entry name" value="Ubiquinol_Oxidase_I"/>
    <property type="match status" value="1"/>
</dbReference>
<protein>
    <submittedName>
        <fullName evidence="17">Cytochrome ubiquinol oxidase subunit I</fullName>
    </submittedName>
</protein>
<keyword evidence="9 14" id="KW-0249">Electron transport</keyword>
<dbReference type="PANTHER" id="PTHR10422:SF35">
    <property type="entry name" value="CYTOCHROME BO(3) UBIQUINOL OXIDASE SUBUNIT 1"/>
    <property type="match status" value="1"/>
</dbReference>
<evidence type="ECO:0000256" key="3">
    <source>
        <dbReference type="ARBA" id="ARBA00022448"/>
    </source>
</evidence>
<dbReference type="GO" id="GO:0046872">
    <property type="term" value="F:metal ion binding"/>
    <property type="evidence" value="ECO:0007669"/>
    <property type="project" value="UniProtKB-KW"/>
</dbReference>
<evidence type="ECO:0000256" key="2">
    <source>
        <dbReference type="ARBA" id="ARBA00009578"/>
    </source>
</evidence>
<dbReference type="InterPro" id="IPR023615">
    <property type="entry name" value="Cyt_c_Oxase_su1_BS"/>
</dbReference>
<gene>
    <name evidence="17" type="ORF">D8780_09390</name>
</gene>
<feature type="transmembrane region" description="Helical" evidence="15">
    <location>
        <begin position="62"/>
        <end position="81"/>
    </location>
</feature>
<feature type="transmembrane region" description="Helical" evidence="15">
    <location>
        <begin position="594"/>
        <end position="611"/>
    </location>
</feature>
<comment type="caution">
    <text evidence="17">The sequence shown here is derived from an EMBL/GenBank/DDBJ whole genome shotgun (WGS) entry which is preliminary data.</text>
</comment>
<dbReference type="GO" id="GO:0005886">
    <property type="term" value="C:plasma membrane"/>
    <property type="evidence" value="ECO:0007669"/>
    <property type="project" value="UniProtKB-SubCell"/>
</dbReference>
<keyword evidence="8" id="KW-0479">Metal-binding</keyword>
<keyword evidence="5 14" id="KW-0349">Heme</keyword>
<name>A0A3L7JD47_9HYPH</name>
<dbReference type="GO" id="GO:0009060">
    <property type="term" value="P:aerobic respiration"/>
    <property type="evidence" value="ECO:0007669"/>
    <property type="project" value="InterPro"/>
</dbReference>
<sequence length="665" mass="75037">MTLLGKLSWDALPFYSVIAFIAAMVVVVAALLIAGIITWYWKWPYLWKHWFTTQDHKKIGMMYIILAFAMLARAFIEAMMMRAQQAFGLGAESAGYLPPEHFNQLFTTHGTLMIFFVAMPLLSGLINFVVPLQIGARDVAFPLVNLVSLWLTWAGGFLMMVSLVIGRFATGGWSGYPPFTELSLSPGVGVDYWIWALMLSGIGTTLTGINFVTTIWKMRAPGMTLMRMPLFCWTSLCTALLMIYALPPLTVATGLLALDRYAGFHFFTNDAGGNVMHYANLFWLFGHPEVYILILPAFGVFSEVISTFSGKKLFGYTSLVYATMCIAVLSFTVWLHHFFTMGGTADVNAFFGIMTMVIAVPTGVKIFDWLLTMWGGRIRLTVPMLYSLAFIVTFVLGGVSGVLLAIPPVDYMVHNTLFLVAHFHNMLIPGTLFGMFAGIHYWFPKATGFRLDEKWGRRAFWFWVSGFYVAFMPLYILGLMGMPRRMVTYEVEAWQAWLIAAAIGAILIGLGIACMFIMLYVSIRDRGRLQDVTGDPWDGRTLEWSITSPPPEWNFDEVPVVTRRDEWWYRKQNGEMQQKSEDPGDYEPIDVPKWSLIGPSLGMVGTAFGFAMVWHVWWLAILTGGILVSMMIGRAFVKDRERAIHTEIIAQHARLWNMAQRGEHP</sequence>
<proteinExistence type="inferred from homology"/>
<feature type="transmembrane region" description="Helical" evidence="15">
    <location>
        <begin position="617"/>
        <end position="637"/>
    </location>
</feature>
<accession>A0A3L7JD47</accession>
<evidence type="ECO:0000256" key="11">
    <source>
        <dbReference type="ARBA" id="ARBA00023004"/>
    </source>
</evidence>
<evidence type="ECO:0000256" key="5">
    <source>
        <dbReference type="ARBA" id="ARBA00022617"/>
    </source>
</evidence>
<feature type="transmembrane region" description="Helical" evidence="15">
    <location>
        <begin position="426"/>
        <end position="443"/>
    </location>
</feature>
<dbReference type="Proteomes" id="UP000281094">
    <property type="component" value="Unassembled WGS sequence"/>
</dbReference>